<evidence type="ECO:0000256" key="2">
    <source>
        <dbReference type="ARBA" id="ARBA00022448"/>
    </source>
</evidence>
<dbReference type="PANTHER" id="PTHR19332:SF1">
    <property type="entry name" value="PEROXISOMAL MEMBRANE PROTEIN PEX13"/>
    <property type="match status" value="1"/>
</dbReference>
<protein>
    <recommendedName>
        <fullName evidence="7">Peroxin-13</fullName>
    </recommendedName>
</protein>
<dbReference type="Proteomes" id="UP001497392">
    <property type="component" value="Unassembled WGS sequence"/>
</dbReference>
<keyword evidence="5" id="KW-0472">Membrane</keyword>
<accession>A0ABP1GEQ1</accession>
<keyword evidence="6" id="KW-0576">Peroxisome</keyword>
<organism evidence="10 11">
    <name type="scientific">Coccomyxa viridis</name>
    <dbReference type="NCBI Taxonomy" id="1274662"/>
    <lineage>
        <taxon>Eukaryota</taxon>
        <taxon>Viridiplantae</taxon>
        <taxon>Chlorophyta</taxon>
        <taxon>core chlorophytes</taxon>
        <taxon>Trebouxiophyceae</taxon>
        <taxon>Trebouxiophyceae incertae sedis</taxon>
        <taxon>Coccomyxaceae</taxon>
        <taxon>Coccomyxa</taxon>
    </lineage>
</organism>
<evidence type="ECO:0000313" key="11">
    <source>
        <dbReference type="Proteomes" id="UP001497392"/>
    </source>
</evidence>
<evidence type="ECO:0000256" key="8">
    <source>
        <dbReference type="ARBA" id="ARBA00046271"/>
    </source>
</evidence>
<comment type="caution">
    <text evidence="10">The sequence shown here is derived from an EMBL/GenBank/DDBJ whole genome shotgun (WGS) entry which is preliminary data.</text>
</comment>
<reference evidence="10 11" key="1">
    <citation type="submission" date="2024-06" db="EMBL/GenBank/DDBJ databases">
        <authorList>
            <person name="Kraege A."/>
            <person name="Thomma B."/>
        </authorList>
    </citation>
    <scope>NUCLEOTIDE SEQUENCE [LARGE SCALE GENOMIC DNA]</scope>
</reference>
<feature type="region of interest" description="Disordered" evidence="9">
    <location>
        <begin position="1"/>
        <end position="69"/>
    </location>
</feature>
<gene>
    <name evidence="10" type="primary">g12527</name>
    <name evidence="10" type="ORF">VP750_LOCUS11147</name>
</gene>
<proteinExistence type="inferred from homology"/>
<comment type="similarity">
    <text evidence="1">Belongs to the peroxin-13 family.</text>
</comment>
<evidence type="ECO:0000256" key="4">
    <source>
        <dbReference type="ARBA" id="ARBA00023010"/>
    </source>
</evidence>
<evidence type="ECO:0000313" key="10">
    <source>
        <dbReference type="EMBL" id="CAL5229241.1"/>
    </source>
</evidence>
<dbReference type="PANTHER" id="PTHR19332">
    <property type="entry name" value="PEROXISOMAL MEMBRANE PROTEIN PEX13"/>
    <property type="match status" value="1"/>
</dbReference>
<keyword evidence="4" id="KW-0811">Translocation</keyword>
<keyword evidence="3" id="KW-0653">Protein transport</keyword>
<keyword evidence="11" id="KW-1185">Reference proteome</keyword>
<name>A0ABP1GEQ1_9CHLO</name>
<feature type="region of interest" description="Disordered" evidence="9">
    <location>
        <begin position="274"/>
        <end position="295"/>
    </location>
</feature>
<evidence type="ECO:0000256" key="1">
    <source>
        <dbReference type="ARBA" id="ARBA00006033"/>
    </source>
</evidence>
<dbReference type="InterPro" id="IPR035463">
    <property type="entry name" value="Pex13"/>
</dbReference>
<dbReference type="EMBL" id="CAXHTA020000020">
    <property type="protein sequence ID" value="CAL5229241.1"/>
    <property type="molecule type" value="Genomic_DNA"/>
</dbReference>
<evidence type="ECO:0000256" key="5">
    <source>
        <dbReference type="ARBA" id="ARBA00023136"/>
    </source>
</evidence>
<evidence type="ECO:0000256" key="6">
    <source>
        <dbReference type="ARBA" id="ARBA00023140"/>
    </source>
</evidence>
<evidence type="ECO:0000256" key="7">
    <source>
        <dbReference type="ARBA" id="ARBA00029693"/>
    </source>
</evidence>
<feature type="compositionally biased region" description="Pro residues" evidence="9">
    <location>
        <begin position="282"/>
        <end position="295"/>
    </location>
</feature>
<evidence type="ECO:0000256" key="9">
    <source>
        <dbReference type="SAM" id="MobiDB-lite"/>
    </source>
</evidence>
<comment type="subcellular location">
    <subcellularLocation>
        <location evidence="8">Peroxisome membrane</location>
    </subcellularLocation>
</comment>
<keyword evidence="2" id="KW-0813">Transport</keyword>
<evidence type="ECO:0000256" key="3">
    <source>
        <dbReference type="ARBA" id="ARBA00022927"/>
    </source>
</evidence>
<feature type="compositionally biased region" description="Low complexity" evidence="9">
    <location>
        <begin position="16"/>
        <end position="53"/>
    </location>
</feature>
<sequence length="316" mass="31629">MSGRPAPAKPWERKGPATTSSTTPLGPSTANDGAPKPWETTTPTSTAPAAAGPIVNRARPWEAAGGSGYGASTSYGGVGNSSYGSYGSGSMYGGNYGSTMGGGYGASSYQGGMGGYGSTYGAGSYGSSMYGRPMGTTMGSYGGYGSGMGGSYGSSYGGGMYGRPYGGYNSYGSGVGGGYMGAPYGAGALPGQPGAPFDAANPPPPPPSAWQSMLHAISGIVHFFGRLSFLVDENAHAVHFFIAALLQLLDRAGSLYGELARFILRILGYKSKAKPQQMPGMPGGPGPMLPGPMLPGAPAPALPLPEAPAFDSVWGS</sequence>